<proteinExistence type="inferred from homology"/>
<evidence type="ECO:0000313" key="4">
    <source>
        <dbReference type="EMBL" id="WJZ89379.1"/>
    </source>
</evidence>
<feature type="compositionally biased region" description="Acidic residues" evidence="2">
    <location>
        <begin position="291"/>
        <end position="310"/>
    </location>
</feature>
<accession>A0ABY9C3T2</accession>
<feature type="compositionally biased region" description="Low complexity" evidence="2">
    <location>
        <begin position="176"/>
        <end position="190"/>
    </location>
</feature>
<feature type="region of interest" description="Disordered" evidence="2">
    <location>
        <begin position="80"/>
        <end position="106"/>
    </location>
</feature>
<dbReference type="InterPro" id="IPR021410">
    <property type="entry name" value="FAF"/>
</dbReference>
<dbReference type="InterPro" id="IPR046431">
    <property type="entry name" value="FAF_dom"/>
</dbReference>
<name>A0ABY9C3T2_VITVI</name>
<evidence type="ECO:0000256" key="2">
    <source>
        <dbReference type="SAM" id="MobiDB-lite"/>
    </source>
</evidence>
<keyword evidence="5" id="KW-1185">Reference proteome</keyword>
<feature type="region of interest" description="Disordered" evidence="2">
    <location>
        <begin position="283"/>
        <end position="310"/>
    </location>
</feature>
<comment type="similarity">
    <text evidence="1">Belongs to the fantastic four family.</text>
</comment>
<sequence length="500" mass="55641">MSASLSNTLRLSSSLKMDEEAKLIEKQGIVSILGSDCERTKAASLRRTLSWDMSSRKWLAQHGFSHMRKIASSQQFIVSAADSSSSSEGEDEYEEGKEVERPGGFQTWSSILTQKGGEESGKSGTLPLPYVHPLVKRSSSSLSEKSLQVCTESLGSETGSEGFSSSANTQEDKQDQQQQNQHQQKQQQQQYEKESSSLGKQELTVVERPDNYYSVRKRLQPPSSFPPPLPSLSPTQGPNVRFHTHRQNGRLVLEAVSVPTQNCFQAQRHGGRLVLTFANIPFNHEDTSEKEQDEEEEEEAAEELGQEFENFEEENEIQMNEDENGEAASEEGEVVKVGKANEFNQEMEAAPKLPSGMINVHRSALMMKKLMGLVNRNPTWPPKLNKAANLEEATPLPPPPRVARIITTPPAATAASSFNAYDYCWRSKPPTGTAILNPPSIPLKNNSDKFFLSKSSKAQEQQQLILLRGNKAEYSVPLLRGCKEPRRSLVIWEPYCIATS</sequence>
<gene>
    <name evidence="4" type="ORF">VitviT2T_008602</name>
</gene>
<dbReference type="PANTHER" id="PTHR33155">
    <property type="entry name" value="FANTASTIC FOUR-LIKE PROTEIN (DUF3049)"/>
    <property type="match status" value="1"/>
</dbReference>
<evidence type="ECO:0000313" key="5">
    <source>
        <dbReference type="Proteomes" id="UP001227230"/>
    </source>
</evidence>
<protein>
    <recommendedName>
        <fullName evidence="3">FAF domain-containing protein</fullName>
    </recommendedName>
</protein>
<feature type="domain" description="FAF" evidence="3">
    <location>
        <begin position="224"/>
        <end position="277"/>
    </location>
</feature>
<reference evidence="4 5" key="1">
    <citation type="journal article" date="2023" name="Hortic Res">
        <title>The complete reference genome for grapevine (Vitis vinifera L.) genetics and breeding.</title>
        <authorList>
            <person name="Shi X."/>
            <person name="Cao S."/>
            <person name="Wang X."/>
            <person name="Huang S."/>
            <person name="Wang Y."/>
            <person name="Liu Z."/>
            <person name="Liu W."/>
            <person name="Leng X."/>
            <person name="Peng Y."/>
            <person name="Wang N."/>
            <person name="Wang Y."/>
            <person name="Ma Z."/>
            <person name="Xu X."/>
            <person name="Zhang F."/>
            <person name="Xue H."/>
            <person name="Zhong H."/>
            <person name="Wang Y."/>
            <person name="Zhang K."/>
            <person name="Velt A."/>
            <person name="Avia K."/>
            <person name="Holtgrawe D."/>
            <person name="Grimplet J."/>
            <person name="Matus J.T."/>
            <person name="Ware D."/>
            <person name="Wu X."/>
            <person name="Wang H."/>
            <person name="Liu C."/>
            <person name="Fang Y."/>
            <person name="Rustenholz C."/>
            <person name="Cheng Z."/>
            <person name="Xiao H."/>
            <person name="Zhou Y."/>
        </authorList>
    </citation>
    <scope>NUCLEOTIDE SEQUENCE [LARGE SCALE GENOMIC DNA]</scope>
    <source>
        <strain evidence="5">cv. Pinot noir / PN40024</strain>
        <tissue evidence="4">Leaf</tissue>
    </source>
</reference>
<feature type="region of interest" description="Disordered" evidence="2">
    <location>
        <begin position="148"/>
        <end position="236"/>
    </location>
</feature>
<organism evidence="4 5">
    <name type="scientific">Vitis vinifera</name>
    <name type="common">Grape</name>
    <dbReference type="NCBI Taxonomy" id="29760"/>
    <lineage>
        <taxon>Eukaryota</taxon>
        <taxon>Viridiplantae</taxon>
        <taxon>Streptophyta</taxon>
        <taxon>Embryophyta</taxon>
        <taxon>Tracheophyta</taxon>
        <taxon>Spermatophyta</taxon>
        <taxon>Magnoliopsida</taxon>
        <taxon>eudicotyledons</taxon>
        <taxon>Gunneridae</taxon>
        <taxon>Pentapetalae</taxon>
        <taxon>rosids</taxon>
        <taxon>Vitales</taxon>
        <taxon>Vitaceae</taxon>
        <taxon>Viteae</taxon>
        <taxon>Vitis</taxon>
    </lineage>
</organism>
<dbReference type="EMBL" id="CP126653">
    <property type="protein sequence ID" value="WJZ89379.1"/>
    <property type="molecule type" value="Genomic_DNA"/>
</dbReference>
<dbReference type="Pfam" id="PF11250">
    <property type="entry name" value="FAF"/>
    <property type="match status" value="1"/>
</dbReference>
<evidence type="ECO:0000259" key="3">
    <source>
        <dbReference type="Pfam" id="PF11250"/>
    </source>
</evidence>
<dbReference type="Proteomes" id="UP001227230">
    <property type="component" value="Chromosome 6"/>
</dbReference>
<feature type="compositionally biased region" description="Low complexity" evidence="2">
    <location>
        <begin position="148"/>
        <end position="166"/>
    </location>
</feature>
<dbReference type="PANTHER" id="PTHR33155:SF3">
    <property type="entry name" value="PROTEIN FAF-LIKE, CHLOROPLASTIC"/>
    <property type="match status" value="1"/>
</dbReference>
<evidence type="ECO:0000256" key="1">
    <source>
        <dbReference type="ARBA" id="ARBA00008690"/>
    </source>
</evidence>